<dbReference type="Proteomes" id="UP000253606">
    <property type="component" value="Chromosome"/>
</dbReference>
<gene>
    <name evidence="1" type="ORF">ACPOL_6580</name>
</gene>
<dbReference type="RefSeq" id="WP_114210404.1">
    <property type="nucleotide sequence ID" value="NZ_CP030840.1"/>
</dbReference>
<sequence>MDVLGYEPGPITCEAAFIADFEISSVVPFGAMVTQIDSDRKQMDIRPGLVMKYVPVRFDPVTGARQIGGRYLFSTWSDVLGYARYTEEELEFEPGVKFWERPIFSNIARAAWRVEGAYLFHSLEHHMGSRVERYRYTADAASILTDAWPAIRESAAQGGRCSVWLLSRPEQKELMLFSSAAKVEVEDEWTTAARSIDRLEKAEGLLEPFASDLQAVKAFDRTSLNLSLWLPRSRQLSGASSIFPASPPYPLP</sequence>
<evidence type="ECO:0000313" key="1">
    <source>
        <dbReference type="EMBL" id="AXC15798.1"/>
    </source>
</evidence>
<dbReference type="EMBL" id="CP030840">
    <property type="protein sequence ID" value="AXC15798.1"/>
    <property type="molecule type" value="Genomic_DNA"/>
</dbReference>
<protein>
    <submittedName>
        <fullName evidence="1">Uncharacterized protein</fullName>
    </submittedName>
</protein>
<name>A0A2Z5G9W8_9BACT</name>
<dbReference type="OrthoDB" id="4527704at2"/>
<dbReference type="KEGG" id="abas:ACPOL_6580"/>
<proteinExistence type="predicted"/>
<accession>A0A2Z5G9W8</accession>
<keyword evidence="2" id="KW-1185">Reference proteome</keyword>
<evidence type="ECO:0000313" key="2">
    <source>
        <dbReference type="Proteomes" id="UP000253606"/>
    </source>
</evidence>
<dbReference type="AlphaFoldDB" id="A0A2Z5G9W8"/>
<organism evidence="1 2">
    <name type="scientific">Acidisarcina polymorpha</name>
    <dbReference type="NCBI Taxonomy" id="2211140"/>
    <lineage>
        <taxon>Bacteria</taxon>
        <taxon>Pseudomonadati</taxon>
        <taxon>Acidobacteriota</taxon>
        <taxon>Terriglobia</taxon>
        <taxon>Terriglobales</taxon>
        <taxon>Acidobacteriaceae</taxon>
        <taxon>Acidisarcina</taxon>
    </lineage>
</organism>
<reference evidence="1 2" key="1">
    <citation type="journal article" date="2018" name="Front. Microbiol.">
        <title>Hydrolytic Capabilities as a Key to Environmental Success: Chitinolytic and Cellulolytic Acidobacteria From Acidic Sub-arctic Soils and Boreal Peatlands.</title>
        <authorList>
            <person name="Belova S.E."/>
            <person name="Ravin N.V."/>
            <person name="Pankratov T.A."/>
            <person name="Rakitin A.L."/>
            <person name="Ivanova A.A."/>
            <person name="Beletsky A.V."/>
            <person name="Mardanov A.V."/>
            <person name="Sinninghe Damste J.S."/>
            <person name="Dedysh S.N."/>
        </authorList>
    </citation>
    <scope>NUCLEOTIDE SEQUENCE [LARGE SCALE GENOMIC DNA]</scope>
    <source>
        <strain evidence="1 2">SBC82</strain>
    </source>
</reference>